<reference evidence="2 3" key="1">
    <citation type="journal article" date="2016" name="Front. Microbiol.">
        <title>Comparative Genomics Analysis of Streptomyces Species Reveals Their Adaptation to the Marine Environment and Their Diversity at the Genomic Level.</title>
        <authorList>
            <person name="Tian X."/>
            <person name="Zhang Z."/>
            <person name="Yang T."/>
            <person name="Chen M."/>
            <person name="Li J."/>
            <person name="Chen F."/>
            <person name="Yang J."/>
            <person name="Li W."/>
            <person name="Zhang B."/>
            <person name="Zhang Z."/>
            <person name="Wu J."/>
            <person name="Zhang C."/>
            <person name="Long L."/>
            <person name="Xiao J."/>
        </authorList>
    </citation>
    <scope>NUCLEOTIDE SEQUENCE [LARGE SCALE GENOMIC DNA]</scope>
    <source>
        <strain evidence="2 3">SCSIO 10390</strain>
    </source>
</reference>
<gene>
    <name evidence="2" type="ORF">AN215_03480</name>
</gene>
<dbReference type="AlphaFoldDB" id="A0A1E7JRU0"/>
<evidence type="ECO:0000313" key="2">
    <source>
        <dbReference type="EMBL" id="OEU91613.1"/>
    </source>
</evidence>
<organism evidence="2 3">
    <name type="scientific">Streptomyces abyssalis</name>
    <dbReference type="NCBI Taxonomy" id="933944"/>
    <lineage>
        <taxon>Bacteria</taxon>
        <taxon>Bacillati</taxon>
        <taxon>Actinomycetota</taxon>
        <taxon>Actinomycetes</taxon>
        <taxon>Kitasatosporales</taxon>
        <taxon>Streptomycetaceae</taxon>
        <taxon>Streptomyces</taxon>
    </lineage>
</organism>
<evidence type="ECO:0000313" key="3">
    <source>
        <dbReference type="Proteomes" id="UP000176087"/>
    </source>
</evidence>
<dbReference type="EMBL" id="LJGT01000037">
    <property type="protein sequence ID" value="OEU91613.1"/>
    <property type="molecule type" value="Genomic_DNA"/>
</dbReference>
<accession>A0A1E7JRU0</accession>
<name>A0A1E7JRU0_9ACTN</name>
<keyword evidence="3" id="KW-1185">Reference proteome</keyword>
<proteinExistence type="predicted"/>
<feature type="region of interest" description="Disordered" evidence="1">
    <location>
        <begin position="1"/>
        <end position="63"/>
    </location>
</feature>
<dbReference type="Proteomes" id="UP000176087">
    <property type="component" value="Unassembled WGS sequence"/>
</dbReference>
<sequence>MPGPGGHGQPSGDRAPRGGGAPGRRVEADVGVPGREWNGAELPGPASSAAVGTAARGWCPAAA</sequence>
<evidence type="ECO:0000256" key="1">
    <source>
        <dbReference type="SAM" id="MobiDB-lite"/>
    </source>
</evidence>
<comment type="caution">
    <text evidence="2">The sequence shown here is derived from an EMBL/GenBank/DDBJ whole genome shotgun (WGS) entry which is preliminary data.</text>
</comment>
<protein>
    <submittedName>
        <fullName evidence="2">Uncharacterized protein</fullName>
    </submittedName>
</protein>